<keyword evidence="3" id="KW-1185">Reference proteome</keyword>
<dbReference type="STRING" id="929556.Solca_2860"/>
<evidence type="ECO:0000259" key="1">
    <source>
        <dbReference type="Pfam" id="PF03781"/>
    </source>
</evidence>
<dbReference type="InterPro" id="IPR042095">
    <property type="entry name" value="SUMF_sf"/>
</dbReference>
<dbReference type="Pfam" id="PF03781">
    <property type="entry name" value="FGE-sulfatase"/>
    <property type="match status" value="1"/>
</dbReference>
<dbReference type="PANTHER" id="PTHR23150">
    <property type="entry name" value="SULFATASE MODIFYING FACTOR 1, 2"/>
    <property type="match status" value="1"/>
</dbReference>
<dbReference type="SUPFAM" id="SSF56436">
    <property type="entry name" value="C-type lectin-like"/>
    <property type="match status" value="1"/>
</dbReference>
<dbReference type="InterPro" id="IPR051043">
    <property type="entry name" value="Sulfatase_Mod_Factor_Kinase"/>
</dbReference>
<dbReference type="HOGENOM" id="CLU_012431_4_2_10"/>
<evidence type="ECO:0000313" key="2">
    <source>
        <dbReference type="EMBL" id="AFD07884.1"/>
    </source>
</evidence>
<dbReference type="RefSeq" id="WP_014681111.1">
    <property type="nucleotide sequence ID" value="NC_017770.1"/>
</dbReference>
<dbReference type="eggNOG" id="COG1262">
    <property type="taxonomic scope" value="Bacteria"/>
</dbReference>
<sequence>MISALTEIAFTEPGEFNSVYNQMITVPGGKMIRQSDDGRTRVISLNTFLMDRLLVTVKEFDDFAKTTGYITDAQRSGNAAVFDAENNGWQMTDGATYFYPKGLDKEKAPLSHPATQVSWLDAQAYAAWIGKQLPTENEWEWAAQNASNICLQYRYNEEPIPDSLKKQYVELLPAGSFGKNQLGFYDMDGTVRQWTTTSLFVKDQQELITKGGLFTDDMHNVYHYKRFNSVSAVADQGYSHIGFRCVLKYKSL</sequence>
<gene>
    <name evidence="2" type="ordered locus">Solca_2860</name>
</gene>
<dbReference type="EMBL" id="CP003349">
    <property type="protein sequence ID" value="AFD07884.1"/>
    <property type="molecule type" value="Genomic_DNA"/>
</dbReference>
<dbReference type="Gene3D" id="3.90.1580.10">
    <property type="entry name" value="paralog of FGE (formylglycine-generating enzyme)"/>
    <property type="match status" value="1"/>
</dbReference>
<accession>H8KW92</accession>
<evidence type="ECO:0000313" key="3">
    <source>
        <dbReference type="Proteomes" id="UP000007590"/>
    </source>
</evidence>
<organism evidence="2 3">
    <name type="scientific">Solitalea canadensis (strain ATCC 29591 / DSM 3403 / JCM 21819 / LMG 8368 / NBRC 15130 / NCIMB 12057 / USAM 9D)</name>
    <name type="common">Flexibacter canadensis</name>
    <dbReference type="NCBI Taxonomy" id="929556"/>
    <lineage>
        <taxon>Bacteria</taxon>
        <taxon>Pseudomonadati</taxon>
        <taxon>Bacteroidota</taxon>
        <taxon>Sphingobacteriia</taxon>
        <taxon>Sphingobacteriales</taxon>
        <taxon>Sphingobacteriaceae</taxon>
        <taxon>Solitalea</taxon>
    </lineage>
</organism>
<dbReference type="AlphaFoldDB" id="H8KW92"/>
<feature type="domain" description="Sulfatase-modifying factor enzyme-like" evidence="1">
    <location>
        <begin position="21"/>
        <end position="246"/>
    </location>
</feature>
<dbReference type="KEGG" id="scn:Solca_2860"/>
<proteinExistence type="predicted"/>
<protein>
    <recommendedName>
        <fullName evidence="1">Sulfatase-modifying factor enzyme-like domain-containing protein</fullName>
    </recommendedName>
</protein>
<name>H8KW92_SOLCM</name>
<dbReference type="InterPro" id="IPR016187">
    <property type="entry name" value="CTDL_fold"/>
</dbReference>
<dbReference type="Proteomes" id="UP000007590">
    <property type="component" value="Chromosome"/>
</dbReference>
<reference evidence="2" key="1">
    <citation type="submission" date="2012-02" db="EMBL/GenBank/DDBJ databases">
        <title>The complete genome of Solitalea canadensis DSM 3403.</title>
        <authorList>
            <consortium name="US DOE Joint Genome Institute (JGI-PGF)"/>
            <person name="Lucas S."/>
            <person name="Copeland A."/>
            <person name="Lapidus A."/>
            <person name="Glavina del Rio T."/>
            <person name="Dalin E."/>
            <person name="Tice H."/>
            <person name="Bruce D."/>
            <person name="Goodwin L."/>
            <person name="Pitluck S."/>
            <person name="Peters L."/>
            <person name="Ovchinnikova G."/>
            <person name="Lu M."/>
            <person name="Kyrpides N."/>
            <person name="Mavromatis K."/>
            <person name="Ivanova N."/>
            <person name="Brettin T."/>
            <person name="Detter J.C."/>
            <person name="Han C."/>
            <person name="Larimer F."/>
            <person name="Land M."/>
            <person name="Hauser L."/>
            <person name="Markowitz V."/>
            <person name="Cheng J.-F."/>
            <person name="Hugenholtz P."/>
            <person name="Woyke T."/>
            <person name="Wu D."/>
            <person name="Spring S."/>
            <person name="Schroeder M."/>
            <person name="Kopitz M."/>
            <person name="Brambilla E."/>
            <person name="Klenk H.-P."/>
            <person name="Eisen J.A."/>
        </authorList>
    </citation>
    <scope>NUCLEOTIDE SEQUENCE</scope>
    <source>
        <strain evidence="2">DSM 3403</strain>
    </source>
</reference>
<dbReference type="GO" id="GO:0120147">
    <property type="term" value="F:formylglycine-generating oxidase activity"/>
    <property type="evidence" value="ECO:0007669"/>
    <property type="project" value="TreeGrafter"/>
</dbReference>
<dbReference type="OrthoDB" id="9768004at2"/>
<dbReference type="InterPro" id="IPR005532">
    <property type="entry name" value="SUMF_dom"/>
</dbReference>
<dbReference type="PANTHER" id="PTHR23150:SF19">
    <property type="entry name" value="FORMYLGLYCINE-GENERATING ENZYME"/>
    <property type="match status" value="1"/>
</dbReference>